<proteinExistence type="predicted"/>
<evidence type="ECO:0000313" key="2">
    <source>
        <dbReference type="Proteomes" id="UP000276133"/>
    </source>
</evidence>
<name>A0A3M7R0J0_BRAPC</name>
<keyword evidence="2" id="KW-1185">Reference proteome</keyword>
<dbReference type="AlphaFoldDB" id="A0A3M7R0J0"/>
<organism evidence="1 2">
    <name type="scientific">Brachionus plicatilis</name>
    <name type="common">Marine rotifer</name>
    <name type="synonym">Brachionus muelleri</name>
    <dbReference type="NCBI Taxonomy" id="10195"/>
    <lineage>
        <taxon>Eukaryota</taxon>
        <taxon>Metazoa</taxon>
        <taxon>Spiralia</taxon>
        <taxon>Gnathifera</taxon>
        <taxon>Rotifera</taxon>
        <taxon>Eurotatoria</taxon>
        <taxon>Monogononta</taxon>
        <taxon>Pseudotrocha</taxon>
        <taxon>Ploima</taxon>
        <taxon>Brachionidae</taxon>
        <taxon>Brachionus</taxon>
    </lineage>
</organism>
<reference evidence="1 2" key="1">
    <citation type="journal article" date="2018" name="Sci. Rep.">
        <title>Genomic signatures of local adaptation to the degree of environmental predictability in rotifers.</title>
        <authorList>
            <person name="Franch-Gras L."/>
            <person name="Hahn C."/>
            <person name="Garcia-Roger E.M."/>
            <person name="Carmona M.J."/>
            <person name="Serra M."/>
            <person name="Gomez A."/>
        </authorList>
    </citation>
    <scope>NUCLEOTIDE SEQUENCE [LARGE SCALE GENOMIC DNA]</scope>
    <source>
        <strain evidence="1">HYR1</strain>
    </source>
</reference>
<protein>
    <submittedName>
        <fullName evidence="1">Uncharacterized protein</fullName>
    </submittedName>
</protein>
<sequence length="313" mass="37086">CQITQARKIESKFKKTEDEVFNFAINQSYFIASINSFRNELISKTKLQLEHDLDQIQNGLAISAKVLNTDHENMFSLFEFLYLFYKNDISILNKLKYFEFFNFTKLIELPVEYRNKNYITFYPISNFRYFISNSMAHELNLLMADGCLIKRLKIPNDHYCKLHVYESKILWVSCSLNFDNTLIKVFDLNLNLLKEKKIDPGFIYFFNSNFINVCMNDQNVHRIYDTDLNQVLALTDIYRNPLIDLVNDRIMFLQNEMDDKKLIEKIKINTFSSFSFIIDEESNIYIRMMDSTDSLISNQLALIDNHGNSYALF</sequence>
<dbReference type="EMBL" id="REGN01004544">
    <property type="protein sequence ID" value="RNA17063.1"/>
    <property type="molecule type" value="Genomic_DNA"/>
</dbReference>
<dbReference type="Proteomes" id="UP000276133">
    <property type="component" value="Unassembled WGS sequence"/>
</dbReference>
<comment type="caution">
    <text evidence="1">The sequence shown here is derived from an EMBL/GenBank/DDBJ whole genome shotgun (WGS) entry which is preliminary data.</text>
</comment>
<feature type="non-terminal residue" evidence="1">
    <location>
        <position position="1"/>
    </location>
</feature>
<gene>
    <name evidence="1" type="ORF">BpHYR1_036869</name>
</gene>
<dbReference type="OrthoDB" id="10474245at2759"/>
<accession>A0A3M7R0J0</accession>
<evidence type="ECO:0000313" key="1">
    <source>
        <dbReference type="EMBL" id="RNA17063.1"/>
    </source>
</evidence>